<comment type="caution">
    <text evidence="1">The sequence shown here is derived from an EMBL/GenBank/DDBJ whole genome shotgun (WGS) entry which is preliminary data.</text>
</comment>
<dbReference type="EMBL" id="LNQE01001161">
    <property type="protein sequence ID" value="KUG20649.1"/>
    <property type="molecule type" value="Genomic_DNA"/>
</dbReference>
<dbReference type="AlphaFoldDB" id="A0A0W8FII3"/>
<organism evidence="1">
    <name type="scientific">hydrocarbon metagenome</name>
    <dbReference type="NCBI Taxonomy" id="938273"/>
    <lineage>
        <taxon>unclassified sequences</taxon>
        <taxon>metagenomes</taxon>
        <taxon>ecological metagenomes</taxon>
    </lineage>
</organism>
<reference evidence="1" key="1">
    <citation type="journal article" date="2015" name="Proc. Natl. Acad. Sci. U.S.A.">
        <title>Networks of energetic and metabolic interactions define dynamics in microbial communities.</title>
        <authorList>
            <person name="Embree M."/>
            <person name="Liu J.K."/>
            <person name="Al-Bassam M.M."/>
            <person name="Zengler K."/>
        </authorList>
    </citation>
    <scope>NUCLEOTIDE SEQUENCE</scope>
</reference>
<name>A0A0W8FII3_9ZZZZ</name>
<proteinExistence type="predicted"/>
<accession>A0A0W8FII3</accession>
<gene>
    <name evidence="1" type="ORF">ASZ90_009620</name>
</gene>
<evidence type="ECO:0000313" key="1">
    <source>
        <dbReference type="EMBL" id="KUG20649.1"/>
    </source>
</evidence>
<protein>
    <submittedName>
        <fullName evidence="1">Uncharacterized protein</fullName>
    </submittedName>
</protein>
<sequence>MLALICQVYCRLEQPAQQQRTPVMSRRLCRTIRISYEIV</sequence>